<sequence>MLNQSKQLTHALLRIVTGVLFACHGGQKLFGWFGGFGGVPGNTVEFMTLMGFAGILELFGGLALLVGGLTRPVALLLSGEMAVAYFMAHQREGLLPIQNHGELAVLYCFLFLYFAAHGAGALSVDRVLKGHSVAELFEAPHEGAVPRPAERRAR</sequence>
<feature type="transmembrane region" description="Helical" evidence="7">
    <location>
        <begin position="12"/>
        <end position="34"/>
    </location>
</feature>
<dbReference type="AlphaFoldDB" id="A0A849SM25"/>
<comment type="caution">
    <text evidence="8">The sequence shown here is derived from an EMBL/GenBank/DDBJ whole genome shotgun (WGS) entry which is preliminary data.</text>
</comment>
<evidence type="ECO:0000313" key="9">
    <source>
        <dbReference type="Proteomes" id="UP000580839"/>
    </source>
</evidence>
<dbReference type="Pfam" id="PF07681">
    <property type="entry name" value="DoxX"/>
    <property type="match status" value="1"/>
</dbReference>
<name>A0A849SM25_UNCEI</name>
<feature type="transmembrane region" description="Helical" evidence="7">
    <location>
        <begin position="46"/>
        <end position="66"/>
    </location>
</feature>
<dbReference type="EMBL" id="JABFRW010000076">
    <property type="protein sequence ID" value="NOT33877.1"/>
    <property type="molecule type" value="Genomic_DNA"/>
</dbReference>
<keyword evidence="6 7" id="KW-0472">Membrane</keyword>
<dbReference type="PANTHER" id="PTHR33452:SF4">
    <property type="entry name" value="BLL4328 PROTEIN"/>
    <property type="match status" value="1"/>
</dbReference>
<dbReference type="InterPro" id="IPR032808">
    <property type="entry name" value="DoxX"/>
</dbReference>
<evidence type="ECO:0000256" key="2">
    <source>
        <dbReference type="ARBA" id="ARBA00006679"/>
    </source>
</evidence>
<comment type="subcellular location">
    <subcellularLocation>
        <location evidence="1">Cell membrane</location>
        <topology evidence="1">Multi-pass membrane protein</topology>
    </subcellularLocation>
</comment>
<feature type="transmembrane region" description="Helical" evidence="7">
    <location>
        <begin position="103"/>
        <end position="122"/>
    </location>
</feature>
<organism evidence="8 9">
    <name type="scientific">Eiseniibacteriota bacterium</name>
    <dbReference type="NCBI Taxonomy" id="2212470"/>
    <lineage>
        <taxon>Bacteria</taxon>
        <taxon>Candidatus Eiseniibacteriota</taxon>
    </lineage>
</organism>
<reference evidence="8 9" key="1">
    <citation type="submission" date="2020-04" db="EMBL/GenBank/DDBJ databases">
        <title>Metagenomic profiling of ammonia- and methane-oxidizing microorganisms in a Dutch drinking water treatment plant.</title>
        <authorList>
            <person name="Poghosyan L."/>
            <person name="Leucker S."/>
        </authorList>
    </citation>
    <scope>NUCLEOTIDE SEQUENCE [LARGE SCALE GENOMIC DNA]</scope>
    <source>
        <strain evidence="8">S-RSF-IL-03</strain>
    </source>
</reference>
<evidence type="ECO:0000256" key="4">
    <source>
        <dbReference type="ARBA" id="ARBA00022692"/>
    </source>
</evidence>
<gene>
    <name evidence="8" type="ORF">HOP12_06875</name>
</gene>
<evidence type="ECO:0000256" key="3">
    <source>
        <dbReference type="ARBA" id="ARBA00022475"/>
    </source>
</evidence>
<dbReference type="PANTHER" id="PTHR33452">
    <property type="entry name" value="OXIDOREDUCTASE CATD-RELATED"/>
    <property type="match status" value="1"/>
</dbReference>
<keyword evidence="5 7" id="KW-1133">Transmembrane helix</keyword>
<proteinExistence type="inferred from homology"/>
<dbReference type="InterPro" id="IPR051907">
    <property type="entry name" value="DoxX-like_oxidoreductase"/>
</dbReference>
<evidence type="ECO:0000256" key="5">
    <source>
        <dbReference type="ARBA" id="ARBA00022989"/>
    </source>
</evidence>
<dbReference type="GO" id="GO:0005886">
    <property type="term" value="C:plasma membrane"/>
    <property type="evidence" value="ECO:0007669"/>
    <property type="project" value="UniProtKB-SubCell"/>
</dbReference>
<dbReference type="Proteomes" id="UP000580839">
    <property type="component" value="Unassembled WGS sequence"/>
</dbReference>
<evidence type="ECO:0000256" key="7">
    <source>
        <dbReference type="SAM" id="Phobius"/>
    </source>
</evidence>
<evidence type="ECO:0000313" key="8">
    <source>
        <dbReference type="EMBL" id="NOT33877.1"/>
    </source>
</evidence>
<comment type="similarity">
    <text evidence="2">Belongs to the DoxX family.</text>
</comment>
<protein>
    <submittedName>
        <fullName evidence="8">DoxX family protein</fullName>
    </submittedName>
</protein>
<keyword evidence="4 7" id="KW-0812">Transmembrane</keyword>
<accession>A0A849SM25</accession>
<evidence type="ECO:0000256" key="6">
    <source>
        <dbReference type="ARBA" id="ARBA00023136"/>
    </source>
</evidence>
<evidence type="ECO:0000256" key="1">
    <source>
        <dbReference type="ARBA" id="ARBA00004651"/>
    </source>
</evidence>
<keyword evidence="3" id="KW-1003">Cell membrane</keyword>
<feature type="transmembrane region" description="Helical" evidence="7">
    <location>
        <begin position="73"/>
        <end position="91"/>
    </location>
</feature>